<reference evidence="7 8" key="1">
    <citation type="submission" date="2022-12" db="EMBL/GenBank/DDBJ databases">
        <title>Draft genome sequence of Paenibacillus sp. dW9.</title>
        <authorList>
            <person name="Choi E.-W."/>
            <person name="Kim D.-U."/>
        </authorList>
    </citation>
    <scope>NUCLEOTIDE SEQUENCE [LARGE SCALE GENOMIC DNA]</scope>
    <source>
        <strain evidence="8">dW9</strain>
    </source>
</reference>
<feature type="domain" description="NfeD-like C-terminal" evidence="6">
    <location>
        <begin position="84"/>
        <end position="140"/>
    </location>
</feature>
<feature type="transmembrane region" description="Helical" evidence="5">
    <location>
        <begin position="46"/>
        <end position="68"/>
    </location>
</feature>
<dbReference type="EMBL" id="JAQAGZ010000035">
    <property type="protein sequence ID" value="MCZ8517306.1"/>
    <property type="molecule type" value="Genomic_DNA"/>
</dbReference>
<dbReference type="Pfam" id="PF01957">
    <property type="entry name" value="NfeD"/>
    <property type="match status" value="1"/>
</dbReference>
<evidence type="ECO:0000256" key="4">
    <source>
        <dbReference type="ARBA" id="ARBA00023136"/>
    </source>
</evidence>
<proteinExistence type="predicted"/>
<organism evidence="7 8">
    <name type="scientific">Paenibacillus gyeongsangnamensis</name>
    <dbReference type="NCBI Taxonomy" id="3388067"/>
    <lineage>
        <taxon>Bacteria</taxon>
        <taxon>Bacillati</taxon>
        <taxon>Bacillota</taxon>
        <taxon>Bacilli</taxon>
        <taxon>Bacillales</taxon>
        <taxon>Paenibacillaceae</taxon>
        <taxon>Paenibacillus</taxon>
    </lineage>
</organism>
<evidence type="ECO:0000256" key="2">
    <source>
        <dbReference type="ARBA" id="ARBA00022692"/>
    </source>
</evidence>
<gene>
    <name evidence="7" type="ORF">O9H85_34150</name>
</gene>
<evidence type="ECO:0000256" key="5">
    <source>
        <dbReference type="SAM" id="Phobius"/>
    </source>
</evidence>
<dbReference type="PANTHER" id="PTHR33507">
    <property type="entry name" value="INNER MEMBRANE PROTEIN YBBJ"/>
    <property type="match status" value="1"/>
</dbReference>
<dbReference type="InterPro" id="IPR012340">
    <property type="entry name" value="NA-bd_OB-fold"/>
</dbReference>
<evidence type="ECO:0000256" key="3">
    <source>
        <dbReference type="ARBA" id="ARBA00022989"/>
    </source>
</evidence>
<dbReference type="InterPro" id="IPR052165">
    <property type="entry name" value="Membrane_assoc_protease"/>
</dbReference>
<dbReference type="Gene3D" id="2.40.50.140">
    <property type="entry name" value="Nucleic acid-binding proteins"/>
    <property type="match status" value="1"/>
</dbReference>
<keyword evidence="2 5" id="KW-0812">Transmembrane</keyword>
<sequence length="141" mass="15561">MLLWIGWLLLTAVFILIELHTGTFYFLLLAVASLLTLGLALSGSSLLAQCFVFMGAAFLLYVFLMPIIRRVLPSAKDKIPQVTETILGKQAYVVKDILPGEVGQVKVDGELWSAIADETITQGEKVQIIEVRVSKLIVKKE</sequence>
<feature type="transmembrane region" description="Helical" evidence="5">
    <location>
        <begin position="7"/>
        <end position="40"/>
    </location>
</feature>
<dbReference type="SUPFAM" id="SSF141322">
    <property type="entry name" value="NfeD domain-like"/>
    <property type="match status" value="1"/>
</dbReference>
<keyword evidence="3 5" id="KW-1133">Transmembrane helix</keyword>
<comment type="subcellular location">
    <subcellularLocation>
        <location evidence="1">Membrane</location>
        <topology evidence="1">Multi-pass membrane protein</topology>
    </subcellularLocation>
</comment>
<evidence type="ECO:0000313" key="7">
    <source>
        <dbReference type="EMBL" id="MCZ8517306.1"/>
    </source>
</evidence>
<dbReference type="InterPro" id="IPR002810">
    <property type="entry name" value="NfeD-like_C"/>
</dbReference>
<evidence type="ECO:0000256" key="1">
    <source>
        <dbReference type="ARBA" id="ARBA00004141"/>
    </source>
</evidence>
<dbReference type="Proteomes" id="UP001527882">
    <property type="component" value="Unassembled WGS sequence"/>
</dbReference>
<protein>
    <submittedName>
        <fullName evidence="7">NfeD family protein</fullName>
    </submittedName>
</protein>
<keyword evidence="4 5" id="KW-0472">Membrane</keyword>
<comment type="caution">
    <text evidence="7">The sequence shown here is derived from an EMBL/GenBank/DDBJ whole genome shotgun (WGS) entry which is preliminary data.</text>
</comment>
<dbReference type="RefSeq" id="WP_269885834.1">
    <property type="nucleotide sequence ID" value="NZ_JAQAGZ010000035.1"/>
</dbReference>
<name>A0ABT4QKA5_9BACL</name>
<evidence type="ECO:0000313" key="8">
    <source>
        <dbReference type="Proteomes" id="UP001527882"/>
    </source>
</evidence>
<accession>A0ABT4QKA5</accession>
<dbReference type="PANTHER" id="PTHR33507:SF3">
    <property type="entry name" value="INNER MEMBRANE PROTEIN YBBJ"/>
    <property type="match status" value="1"/>
</dbReference>
<evidence type="ECO:0000259" key="6">
    <source>
        <dbReference type="Pfam" id="PF01957"/>
    </source>
</evidence>
<keyword evidence="8" id="KW-1185">Reference proteome</keyword>